<sequence>MTSKHRKNTQKTLKVRDENSGKKFPENTSKYPTAVRQYYDHQKELLEKYAKDDECIRNGGIVAEPKDTTKGDNLLSQLVLVSNLILLIGKSFSAYLTQGTSLSIIATLLDSVVDITSGLAVWYATHLIMNTDVLRYPLGREVLENMSIIFIGTVMGMGNAYVVYDSFIALFFGKPPPIFTTVSLAILVFTILIKAFLYFQCRRRKTKNAEVLSVDQLNDVFTNILVIFGTLMAQWVSPLCDPVVAALVSGYIAFNWFSMVVEQFDQVVGGACSPEDYGRIARVISRHPKVRAIDALLVYHAGQKVRVEAHVVTEATCPADLLHDELLEPLQKSLESLPFVDKAFVHPDYQLDGVVKYVPS</sequence>
<dbReference type="Gene3D" id="1.20.1510.10">
    <property type="entry name" value="Cation efflux protein transmembrane domain"/>
    <property type="match status" value="1"/>
</dbReference>
<reference evidence="11" key="1">
    <citation type="submission" date="2024-02" db="UniProtKB">
        <authorList>
            <consortium name="WormBaseParasite"/>
        </authorList>
    </citation>
    <scope>IDENTIFICATION</scope>
</reference>
<keyword evidence="6 8" id="KW-0472">Membrane</keyword>
<feature type="transmembrane region" description="Helical" evidence="8">
    <location>
        <begin position="74"/>
        <end position="96"/>
    </location>
</feature>
<dbReference type="WBParaSite" id="MBELARI_LOCUS229">
    <property type="protein sequence ID" value="MBELARI_LOCUS229"/>
    <property type="gene ID" value="MBELARI_LOCUS229"/>
</dbReference>
<dbReference type="Gene3D" id="3.30.70.1350">
    <property type="entry name" value="Cation efflux protein, cytoplasmic domain"/>
    <property type="match status" value="1"/>
</dbReference>
<dbReference type="InterPro" id="IPR058533">
    <property type="entry name" value="Cation_efflux_TM"/>
</dbReference>
<dbReference type="PANTHER" id="PTHR43840">
    <property type="entry name" value="MITOCHONDRIAL METAL TRANSPORTER 1-RELATED"/>
    <property type="match status" value="1"/>
</dbReference>
<evidence type="ECO:0000256" key="1">
    <source>
        <dbReference type="ARBA" id="ARBA00004141"/>
    </source>
</evidence>
<dbReference type="GO" id="GO:0008324">
    <property type="term" value="F:monoatomic cation transmembrane transporter activity"/>
    <property type="evidence" value="ECO:0007669"/>
    <property type="project" value="InterPro"/>
</dbReference>
<keyword evidence="3" id="KW-0813">Transport</keyword>
<dbReference type="SUPFAM" id="SSF160240">
    <property type="entry name" value="Cation efflux protein cytoplasmic domain-like"/>
    <property type="match status" value="1"/>
</dbReference>
<evidence type="ECO:0000259" key="9">
    <source>
        <dbReference type="Pfam" id="PF01545"/>
    </source>
</evidence>
<accession>A0AAF3F5Z4</accession>
<feature type="transmembrane region" description="Helical" evidence="8">
    <location>
        <begin position="178"/>
        <end position="199"/>
    </location>
</feature>
<dbReference type="Pfam" id="PF01545">
    <property type="entry name" value="Cation_efflux"/>
    <property type="match status" value="1"/>
</dbReference>
<evidence type="ECO:0000256" key="7">
    <source>
        <dbReference type="SAM" id="MobiDB-lite"/>
    </source>
</evidence>
<evidence type="ECO:0000256" key="3">
    <source>
        <dbReference type="ARBA" id="ARBA00022448"/>
    </source>
</evidence>
<feature type="transmembrane region" description="Helical" evidence="8">
    <location>
        <begin position="220"/>
        <end position="237"/>
    </location>
</feature>
<keyword evidence="10" id="KW-1185">Reference proteome</keyword>
<feature type="transmembrane region" description="Helical" evidence="8">
    <location>
        <begin position="146"/>
        <end position="172"/>
    </location>
</feature>
<dbReference type="Proteomes" id="UP000887575">
    <property type="component" value="Unassembled WGS sequence"/>
</dbReference>
<dbReference type="InterPro" id="IPR027469">
    <property type="entry name" value="Cation_efflux_TMD_sf"/>
</dbReference>
<dbReference type="AlphaFoldDB" id="A0AAF3F5Z4"/>
<dbReference type="InterPro" id="IPR036837">
    <property type="entry name" value="Cation_efflux_CTD_sf"/>
</dbReference>
<organism evidence="10 11">
    <name type="scientific">Mesorhabditis belari</name>
    <dbReference type="NCBI Taxonomy" id="2138241"/>
    <lineage>
        <taxon>Eukaryota</taxon>
        <taxon>Metazoa</taxon>
        <taxon>Ecdysozoa</taxon>
        <taxon>Nematoda</taxon>
        <taxon>Chromadorea</taxon>
        <taxon>Rhabditida</taxon>
        <taxon>Rhabditina</taxon>
        <taxon>Rhabditomorpha</taxon>
        <taxon>Rhabditoidea</taxon>
        <taxon>Rhabditidae</taxon>
        <taxon>Mesorhabditinae</taxon>
        <taxon>Mesorhabditis</taxon>
    </lineage>
</organism>
<dbReference type="NCBIfam" id="TIGR01297">
    <property type="entry name" value="CDF"/>
    <property type="match status" value="1"/>
</dbReference>
<keyword evidence="5 8" id="KW-1133">Transmembrane helix</keyword>
<protein>
    <recommendedName>
        <fullName evidence="9">Cation efflux protein transmembrane domain-containing protein</fullName>
    </recommendedName>
</protein>
<dbReference type="SUPFAM" id="SSF161111">
    <property type="entry name" value="Cation efflux protein transmembrane domain-like"/>
    <property type="match status" value="1"/>
</dbReference>
<dbReference type="InterPro" id="IPR002524">
    <property type="entry name" value="Cation_efflux"/>
</dbReference>
<comment type="similarity">
    <text evidence="2">Belongs to the cation diffusion facilitator (CDF) transporter (TC 2.A.4) family. SLC30A subfamily.</text>
</comment>
<name>A0AAF3F5Z4_9BILA</name>
<dbReference type="GO" id="GO:0016020">
    <property type="term" value="C:membrane"/>
    <property type="evidence" value="ECO:0007669"/>
    <property type="project" value="UniProtKB-SubCell"/>
</dbReference>
<evidence type="ECO:0000256" key="6">
    <source>
        <dbReference type="ARBA" id="ARBA00023136"/>
    </source>
</evidence>
<feature type="region of interest" description="Disordered" evidence="7">
    <location>
        <begin position="1"/>
        <end position="28"/>
    </location>
</feature>
<evidence type="ECO:0000256" key="8">
    <source>
        <dbReference type="SAM" id="Phobius"/>
    </source>
</evidence>
<evidence type="ECO:0000256" key="2">
    <source>
        <dbReference type="ARBA" id="ARBA00008873"/>
    </source>
</evidence>
<proteinExistence type="inferred from homology"/>
<keyword evidence="4 8" id="KW-0812">Transmembrane</keyword>
<feature type="transmembrane region" description="Helical" evidence="8">
    <location>
        <begin position="243"/>
        <end position="261"/>
    </location>
</feature>
<evidence type="ECO:0000313" key="10">
    <source>
        <dbReference type="Proteomes" id="UP000887575"/>
    </source>
</evidence>
<feature type="compositionally biased region" description="Basic and acidic residues" evidence="7">
    <location>
        <begin position="14"/>
        <end position="25"/>
    </location>
</feature>
<comment type="subcellular location">
    <subcellularLocation>
        <location evidence="1">Membrane</location>
        <topology evidence="1">Multi-pass membrane protein</topology>
    </subcellularLocation>
</comment>
<evidence type="ECO:0000256" key="4">
    <source>
        <dbReference type="ARBA" id="ARBA00022692"/>
    </source>
</evidence>
<evidence type="ECO:0000256" key="5">
    <source>
        <dbReference type="ARBA" id="ARBA00022989"/>
    </source>
</evidence>
<feature type="transmembrane region" description="Helical" evidence="8">
    <location>
        <begin position="102"/>
        <end position="125"/>
    </location>
</feature>
<dbReference type="PANTHER" id="PTHR43840:SF13">
    <property type="entry name" value="CATION EFFLUX PROTEIN CYTOPLASMIC DOMAIN-CONTAINING PROTEIN"/>
    <property type="match status" value="1"/>
</dbReference>
<evidence type="ECO:0000313" key="11">
    <source>
        <dbReference type="WBParaSite" id="MBELARI_LOCUS229"/>
    </source>
</evidence>
<feature type="domain" description="Cation efflux protein transmembrane" evidence="9">
    <location>
        <begin position="78"/>
        <end position="264"/>
    </location>
</feature>
<dbReference type="InterPro" id="IPR050291">
    <property type="entry name" value="CDF_Transporter"/>
</dbReference>